<reference evidence="1" key="1">
    <citation type="submission" date="2023-10" db="EMBL/GenBank/DDBJ databases">
        <title>Genome assemblies of two species of porcelain crab, Petrolisthes cinctipes and Petrolisthes manimaculis (Anomura: Porcellanidae).</title>
        <authorList>
            <person name="Angst P."/>
        </authorList>
    </citation>
    <scope>NUCLEOTIDE SEQUENCE</scope>
    <source>
        <strain evidence="1">PB745_01</strain>
        <tissue evidence="1">Gill</tissue>
    </source>
</reference>
<name>A0AAE1GFB2_PETCI</name>
<protein>
    <recommendedName>
        <fullName evidence="3">rRNA adenine N(6)-methyltransferase</fullName>
    </recommendedName>
</protein>
<evidence type="ECO:0008006" key="3">
    <source>
        <dbReference type="Google" id="ProtNLM"/>
    </source>
</evidence>
<organism evidence="1 2">
    <name type="scientific">Petrolisthes cinctipes</name>
    <name type="common">Flat porcelain crab</name>
    <dbReference type="NCBI Taxonomy" id="88211"/>
    <lineage>
        <taxon>Eukaryota</taxon>
        <taxon>Metazoa</taxon>
        <taxon>Ecdysozoa</taxon>
        <taxon>Arthropoda</taxon>
        <taxon>Crustacea</taxon>
        <taxon>Multicrustacea</taxon>
        <taxon>Malacostraca</taxon>
        <taxon>Eumalacostraca</taxon>
        <taxon>Eucarida</taxon>
        <taxon>Decapoda</taxon>
        <taxon>Pleocyemata</taxon>
        <taxon>Anomura</taxon>
        <taxon>Galatheoidea</taxon>
        <taxon>Porcellanidae</taxon>
        <taxon>Petrolisthes</taxon>
    </lineage>
</organism>
<dbReference type="SUPFAM" id="SSF53335">
    <property type="entry name" value="S-adenosyl-L-methionine-dependent methyltransferases"/>
    <property type="match status" value="1"/>
</dbReference>
<sequence>MVSDVMAFQSPRLTKLLLRPVYGILRRDCVSGSLKSDNPRNEKKNIDECHPRKQRTRKISLLQDMIYASQENAHSDFVLKKSQQEDLSTKNNYEYNKEKRQIIKANTKKLKLLLKGIKKGRYQYLVDRDAAKTLSDHLKDDLEQNDVIVEISPGLGLLTEVLLACTNQPVSVYAYEPCDVLRSHLATKLLPLHSESLHLSGYDIQKFYSYYIIDKRVLESEYLNEILGPLPAKGDREVSPVKIVGIIYDLKFFSRLTLSFTLQCCFFKEIYPVFYLYVPHKVYCCLDRHYRYYRNRYLVGRHLFWYYFTMEELDTAPRAGFSPSPPLQCGKHEATEDLHLVKISHNPDIFNKVNLSELENFHFFIRTVLPIKRDDTLVLRLERWIPDCGPELIKNGIHPFAHPRDLDSDQLFLAYKIFTSNPAFHQSVFHIQRKQYVARYGEKGQEETLTLKH</sequence>
<dbReference type="InterPro" id="IPR029063">
    <property type="entry name" value="SAM-dependent_MTases_sf"/>
</dbReference>
<evidence type="ECO:0000313" key="2">
    <source>
        <dbReference type="Proteomes" id="UP001286313"/>
    </source>
</evidence>
<keyword evidence="2" id="KW-1185">Reference proteome</keyword>
<proteinExistence type="predicted"/>
<comment type="caution">
    <text evidence="1">The sequence shown here is derived from an EMBL/GenBank/DDBJ whole genome shotgun (WGS) entry which is preliminary data.</text>
</comment>
<accession>A0AAE1GFB2</accession>
<gene>
    <name evidence="1" type="ORF">Pcinc_007395</name>
</gene>
<dbReference type="AlphaFoldDB" id="A0AAE1GFB2"/>
<dbReference type="Gene3D" id="3.40.50.150">
    <property type="entry name" value="Vaccinia Virus protein VP39"/>
    <property type="match status" value="1"/>
</dbReference>
<dbReference type="EMBL" id="JAWQEG010000543">
    <property type="protein sequence ID" value="KAK3888543.1"/>
    <property type="molecule type" value="Genomic_DNA"/>
</dbReference>
<evidence type="ECO:0000313" key="1">
    <source>
        <dbReference type="EMBL" id="KAK3888543.1"/>
    </source>
</evidence>
<dbReference type="Proteomes" id="UP001286313">
    <property type="component" value="Unassembled WGS sequence"/>
</dbReference>